<reference evidence="4 6" key="1">
    <citation type="submission" date="2019-08" db="EMBL/GenBank/DDBJ databases">
        <title>In-depth cultivation of the pig gut microbiome towards novel bacterial diversity and tailored functional studies.</title>
        <authorList>
            <person name="Wylensek D."/>
            <person name="Hitch T.C.A."/>
            <person name="Clavel T."/>
        </authorList>
    </citation>
    <scope>NUCLEOTIDE SEQUENCE [LARGE SCALE GENOMIC DNA]</scope>
    <source>
        <strain evidence="4 6">BL-178-WT-3A</strain>
    </source>
</reference>
<keyword evidence="7" id="KW-1185">Reference proteome</keyword>
<organism evidence="4 6">
    <name type="scientific">Streptococcus alactolyticus</name>
    <dbReference type="NCBI Taxonomy" id="29389"/>
    <lineage>
        <taxon>Bacteria</taxon>
        <taxon>Bacillati</taxon>
        <taxon>Bacillota</taxon>
        <taxon>Bacilli</taxon>
        <taxon>Lactobacillales</taxon>
        <taxon>Streptococcaceae</taxon>
        <taxon>Streptococcus</taxon>
    </lineage>
</organism>
<dbReference type="GO" id="GO:0016740">
    <property type="term" value="F:transferase activity"/>
    <property type="evidence" value="ECO:0007669"/>
    <property type="project" value="UniProtKB-KW"/>
</dbReference>
<accession>A0A6N7X3S4</accession>
<evidence type="ECO:0000313" key="7">
    <source>
        <dbReference type="Proteomes" id="UP001212085"/>
    </source>
</evidence>
<sequence>MLYQVVESNKNAFNAGSKATADIISIAEKMSFKPLYVHHIEAKNNIFSKIVNQIRYFFEWSKLYKKVADNSVILLQHPFRNRQCNREKTILKLKQRKNVKVISLIHDIEELRNPVYNEHSHFEFEFMMRVADQFIVHNSKMKEWFKEKGIDENKIVVLEIFDYLSDSPINEKKFANNIIIAGNLHSSKSPYLSEIQKVSNLNFDLYGMNYKDNNKTNITFHGAFKPEELSEQFTSGFGLVWDGTSIDTCDGNTGNYLRYNNPHKLSLYISSGVPVVIWKQAALATFVQEKGIGLCVDSLTECAELISNMSKDQYDEMCSRVNEESIKLRSGFYSKKALEEALRRIQNI</sequence>
<dbReference type="InterPro" id="IPR058592">
    <property type="entry name" value="Gtf3_C"/>
</dbReference>
<dbReference type="EMBL" id="VUNP01000037">
    <property type="protein sequence ID" value="MST54261.1"/>
    <property type="molecule type" value="Genomic_DNA"/>
</dbReference>
<evidence type="ECO:0000313" key="4">
    <source>
        <dbReference type="EMBL" id="MST54261.1"/>
    </source>
</evidence>
<dbReference type="RefSeq" id="WP_154455363.1">
    <property type="nucleotide sequence ID" value="NZ_CP114883.1"/>
</dbReference>
<dbReference type="Proteomes" id="UP000471052">
    <property type="component" value="Unassembled WGS sequence"/>
</dbReference>
<evidence type="ECO:0000256" key="1">
    <source>
        <dbReference type="ARBA" id="ARBA00022679"/>
    </source>
</evidence>
<dbReference type="Proteomes" id="UP001212085">
    <property type="component" value="Chromosome"/>
</dbReference>
<dbReference type="Pfam" id="PF26334">
    <property type="entry name" value="Gtf3_N"/>
    <property type="match status" value="1"/>
</dbReference>
<evidence type="ECO:0000259" key="2">
    <source>
        <dbReference type="Pfam" id="PF26334"/>
    </source>
</evidence>
<dbReference type="Pfam" id="PF26337">
    <property type="entry name" value="Gtf3_C"/>
    <property type="match status" value="1"/>
</dbReference>
<dbReference type="SUPFAM" id="SSF53756">
    <property type="entry name" value="UDP-Glycosyltransferase/glycogen phosphorylase"/>
    <property type="match status" value="1"/>
</dbReference>
<feature type="domain" description="Glucosyltransferase 3-like N-terminal" evidence="2">
    <location>
        <begin position="9"/>
        <end position="160"/>
    </location>
</feature>
<dbReference type="InterPro" id="IPR058591">
    <property type="entry name" value="Gtf3_N"/>
</dbReference>
<proteinExistence type="predicted"/>
<evidence type="ECO:0000259" key="3">
    <source>
        <dbReference type="Pfam" id="PF26337"/>
    </source>
</evidence>
<protein>
    <submittedName>
        <fullName evidence="4">Sugar transferase</fullName>
    </submittedName>
</protein>
<evidence type="ECO:0000313" key="5">
    <source>
        <dbReference type="EMBL" id="WBB07124.1"/>
    </source>
</evidence>
<dbReference type="EMBL" id="CP114883">
    <property type="protein sequence ID" value="WBB07124.1"/>
    <property type="molecule type" value="Genomic_DNA"/>
</dbReference>
<dbReference type="OrthoDB" id="9790931at2"/>
<reference evidence="5 7" key="2">
    <citation type="submission" date="2022-12" db="EMBL/GenBank/DDBJ databases">
        <title>Streptococcus alactolyticus LGM, complete genome.</title>
        <authorList>
            <person name="Liu Z."/>
            <person name="Mu C."/>
            <person name="Zhu W."/>
        </authorList>
    </citation>
    <scope>NUCLEOTIDE SEQUENCE [LARGE SCALE GENOMIC DNA]</scope>
    <source>
        <strain evidence="5 7">LGM</strain>
    </source>
</reference>
<keyword evidence="1 4" id="KW-0808">Transferase</keyword>
<name>A0A6N7X3S4_STRAY</name>
<dbReference type="AlphaFoldDB" id="A0A6N7X3S4"/>
<gene>
    <name evidence="4" type="ORF">FYJ82_07720</name>
    <name evidence="5" type="ORF">O6R09_04175</name>
</gene>
<evidence type="ECO:0000313" key="6">
    <source>
        <dbReference type="Proteomes" id="UP000471052"/>
    </source>
</evidence>
<feature type="domain" description="Glucosyltransferase 3-like C-terminal" evidence="3">
    <location>
        <begin position="178"/>
        <end position="341"/>
    </location>
</feature>
<dbReference type="Gene3D" id="3.40.50.2000">
    <property type="entry name" value="Glycogen Phosphorylase B"/>
    <property type="match status" value="2"/>
</dbReference>
<dbReference type="PIRSF" id="PIRSF007023">
    <property type="entry name" value="UDP-Galf_transf"/>
    <property type="match status" value="1"/>
</dbReference>